<protein>
    <submittedName>
        <fullName evidence="2">Uncharacterized protein</fullName>
    </submittedName>
</protein>
<evidence type="ECO:0000256" key="1">
    <source>
        <dbReference type="SAM" id="MobiDB-lite"/>
    </source>
</evidence>
<sequence length="346" mass="37610">MAIQNLASQISNSSQRPKSNMRGPAMIQAILCSLTFAVGIAAKDDPDYNPSLNFRPDNVTLSDLYYWVGSYYNGTTDVEILPYAGLASTYSSLCPNIANTTVTKQYDTVLALTEPSTYNVGYDPVNAFLTLWPNNFNFSILPTYSGGTLQLDAELEFGLFSSDLSSNLAGYEGQGEFISNFTSCNDSDTVAWDFFLAPWDINAAGGYLPGAALDLHFDGKTANLSLNSYFIGYEVFKEGTKTISSSMLAVGEIKLRFLGVLDAYHSDVLANNTATPTWLRTVGFQNNSLNVGTFLDDSYASGSFVAAKKGLEHAQQLEDNLSEMGGLCLICIDRYARETGLGVSLW</sequence>
<proteinExistence type="predicted"/>
<dbReference type="OMA" id="LAPWDIN"/>
<feature type="region of interest" description="Disordered" evidence="1">
    <location>
        <begin position="1"/>
        <end position="21"/>
    </location>
</feature>
<dbReference type="EMBL" id="KV878204">
    <property type="protein sequence ID" value="OJI82877.1"/>
    <property type="molecule type" value="Genomic_DNA"/>
</dbReference>
<gene>
    <name evidence="2" type="ORF">ASPTUDRAFT_191361</name>
</gene>
<dbReference type="STRING" id="767770.A0A1L9N0N9"/>
<evidence type="ECO:0000313" key="2">
    <source>
        <dbReference type="EMBL" id="OJI82877.1"/>
    </source>
</evidence>
<organism evidence="2 3">
    <name type="scientific">Aspergillus tubingensis (strain CBS 134.48)</name>
    <dbReference type="NCBI Taxonomy" id="767770"/>
    <lineage>
        <taxon>Eukaryota</taxon>
        <taxon>Fungi</taxon>
        <taxon>Dikarya</taxon>
        <taxon>Ascomycota</taxon>
        <taxon>Pezizomycotina</taxon>
        <taxon>Eurotiomycetes</taxon>
        <taxon>Eurotiomycetidae</taxon>
        <taxon>Eurotiales</taxon>
        <taxon>Aspergillaceae</taxon>
        <taxon>Aspergillus</taxon>
        <taxon>Aspergillus subgen. Circumdati</taxon>
    </lineage>
</organism>
<reference evidence="3" key="1">
    <citation type="journal article" date="2017" name="Genome Biol.">
        <title>Comparative genomics reveals high biological diversity and specific adaptations in the industrially and medically important fungal genus Aspergillus.</title>
        <authorList>
            <person name="de Vries R.P."/>
            <person name="Riley R."/>
            <person name="Wiebenga A."/>
            <person name="Aguilar-Osorio G."/>
            <person name="Amillis S."/>
            <person name="Uchima C.A."/>
            <person name="Anderluh G."/>
            <person name="Asadollahi M."/>
            <person name="Askin M."/>
            <person name="Barry K."/>
            <person name="Battaglia E."/>
            <person name="Bayram O."/>
            <person name="Benocci T."/>
            <person name="Braus-Stromeyer S.A."/>
            <person name="Caldana C."/>
            <person name="Canovas D."/>
            <person name="Cerqueira G.C."/>
            <person name="Chen F."/>
            <person name="Chen W."/>
            <person name="Choi C."/>
            <person name="Clum A."/>
            <person name="Dos Santos R.A."/>
            <person name="Damasio A.R."/>
            <person name="Diallinas G."/>
            <person name="Emri T."/>
            <person name="Fekete E."/>
            <person name="Flipphi M."/>
            <person name="Freyberg S."/>
            <person name="Gallo A."/>
            <person name="Gournas C."/>
            <person name="Habgood R."/>
            <person name="Hainaut M."/>
            <person name="Harispe M.L."/>
            <person name="Henrissat B."/>
            <person name="Hilden K.S."/>
            <person name="Hope R."/>
            <person name="Hossain A."/>
            <person name="Karabika E."/>
            <person name="Karaffa L."/>
            <person name="Karanyi Z."/>
            <person name="Krasevec N."/>
            <person name="Kuo A."/>
            <person name="Kusch H."/>
            <person name="LaButti K."/>
            <person name="Lagendijk E.L."/>
            <person name="Lapidus A."/>
            <person name="Levasseur A."/>
            <person name="Lindquist E."/>
            <person name="Lipzen A."/>
            <person name="Logrieco A.F."/>
            <person name="MacCabe A."/>
            <person name="Maekelae M.R."/>
            <person name="Malavazi I."/>
            <person name="Melin P."/>
            <person name="Meyer V."/>
            <person name="Mielnichuk N."/>
            <person name="Miskei M."/>
            <person name="Molnar A.P."/>
            <person name="Mule G."/>
            <person name="Ngan C.Y."/>
            <person name="Orejas M."/>
            <person name="Orosz E."/>
            <person name="Ouedraogo J.P."/>
            <person name="Overkamp K.M."/>
            <person name="Park H.-S."/>
            <person name="Perrone G."/>
            <person name="Piumi F."/>
            <person name="Punt P.J."/>
            <person name="Ram A.F."/>
            <person name="Ramon A."/>
            <person name="Rauscher S."/>
            <person name="Record E."/>
            <person name="Riano-Pachon D.M."/>
            <person name="Robert V."/>
            <person name="Roehrig J."/>
            <person name="Ruller R."/>
            <person name="Salamov A."/>
            <person name="Salih N.S."/>
            <person name="Samson R.A."/>
            <person name="Sandor E."/>
            <person name="Sanguinetti M."/>
            <person name="Schuetze T."/>
            <person name="Sepcic K."/>
            <person name="Shelest E."/>
            <person name="Sherlock G."/>
            <person name="Sophianopoulou V."/>
            <person name="Squina F.M."/>
            <person name="Sun H."/>
            <person name="Susca A."/>
            <person name="Todd R.B."/>
            <person name="Tsang A."/>
            <person name="Unkles S.E."/>
            <person name="van de Wiele N."/>
            <person name="van Rossen-Uffink D."/>
            <person name="Oliveira J.V."/>
            <person name="Vesth T.C."/>
            <person name="Visser J."/>
            <person name="Yu J.-H."/>
            <person name="Zhou M."/>
            <person name="Andersen M.R."/>
            <person name="Archer D.B."/>
            <person name="Baker S.E."/>
            <person name="Benoit I."/>
            <person name="Brakhage A.A."/>
            <person name="Braus G.H."/>
            <person name="Fischer R."/>
            <person name="Frisvad J.C."/>
            <person name="Goldman G.H."/>
            <person name="Houbraken J."/>
            <person name="Oakley B."/>
            <person name="Pocsi I."/>
            <person name="Scazzocchio C."/>
            <person name="Seiboth B."/>
            <person name="vanKuyk P.A."/>
            <person name="Wortman J."/>
            <person name="Dyer P.S."/>
            <person name="Grigoriev I.V."/>
        </authorList>
    </citation>
    <scope>NUCLEOTIDE SEQUENCE [LARGE SCALE GENOMIC DNA]</scope>
    <source>
        <strain evidence="3">CBS 134.48</strain>
    </source>
</reference>
<name>A0A1L9N0N9_ASPTC</name>
<dbReference type="Proteomes" id="UP000184304">
    <property type="component" value="Unassembled WGS sequence"/>
</dbReference>
<accession>A0A1L9N0N9</accession>
<dbReference type="VEuPathDB" id="FungiDB:ASPTUDRAFT_191361"/>
<evidence type="ECO:0000313" key="3">
    <source>
        <dbReference type="Proteomes" id="UP000184304"/>
    </source>
</evidence>
<keyword evidence="3" id="KW-1185">Reference proteome</keyword>
<dbReference type="OrthoDB" id="5054768at2759"/>
<feature type="compositionally biased region" description="Polar residues" evidence="1">
    <location>
        <begin position="1"/>
        <end position="18"/>
    </location>
</feature>
<dbReference type="AlphaFoldDB" id="A0A1L9N0N9"/>